<comment type="subcellular location">
    <subcellularLocation>
        <location evidence="1">Cell membrane</location>
        <topology evidence="1">Multi-pass membrane protein</topology>
    </subcellularLocation>
</comment>
<evidence type="ECO:0000256" key="2">
    <source>
        <dbReference type="ARBA" id="ARBA00005779"/>
    </source>
</evidence>
<evidence type="ECO:0000313" key="8">
    <source>
        <dbReference type="EMBL" id="MCW3473848.1"/>
    </source>
</evidence>
<evidence type="ECO:0000256" key="1">
    <source>
        <dbReference type="ARBA" id="ARBA00004651"/>
    </source>
</evidence>
<name>A0AA41YL11_9PROT</name>
<proteinExistence type="inferred from homology"/>
<reference evidence="8" key="1">
    <citation type="submission" date="2022-09" db="EMBL/GenBank/DDBJ databases">
        <title>Rhodovastum sp. nov. RN2-1 isolated from soil in Seongnam, South Korea.</title>
        <authorList>
            <person name="Le N.T."/>
        </authorList>
    </citation>
    <scope>NUCLEOTIDE SEQUENCE</scope>
    <source>
        <strain evidence="8">RN2-1</strain>
    </source>
</reference>
<evidence type="ECO:0000256" key="6">
    <source>
        <dbReference type="ARBA" id="ARBA00023136"/>
    </source>
</evidence>
<dbReference type="GO" id="GO:0005886">
    <property type="term" value="C:plasma membrane"/>
    <property type="evidence" value="ECO:0007669"/>
    <property type="project" value="UniProtKB-SubCell"/>
</dbReference>
<evidence type="ECO:0000256" key="7">
    <source>
        <dbReference type="SAM" id="Phobius"/>
    </source>
</evidence>
<reference evidence="8" key="2">
    <citation type="submission" date="2022-10" db="EMBL/GenBank/DDBJ databases">
        <authorList>
            <person name="Trinh H.N."/>
        </authorList>
    </citation>
    <scope>NUCLEOTIDE SEQUENCE</scope>
    <source>
        <strain evidence="8">RN2-1</strain>
    </source>
</reference>
<dbReference type="InterPro" id="IPR007140">
    <property type="entry name" value="DUF350"/>
</dbReference>
<comment type="similarity">
    <text evidence="2">Belongs to the UPF0719 family.</text>
</comment>
<evidence type="ECO:0000313" key="9">
    <source>
        <dbReference type="Proteomes" id="UP001165679"/>
    </source>
</evidence>
<keyword evidence="9" id="KW-1185">Reference proteome</keyword>
<keyword evidence="3" id="KW-1003">Cell membrane</keyword>
<evidence type="ECO:0000256" key="4">
    <source>
        <dbReference type="ARBA" id="ARBA00022692"/>
    </source>
</evidence>
<dbReference type="EMBL" id="JAPDNT010000002">
    <property type="protein sequence ID" value="MCW3473848.1"/>
    <property type="molecule type" value="Genomic_DNA"/>
</dbReference>
<keyword evidence="5 7" id="KW-1133">Transmembrane helix</keyword>
<evidence type="ECO:0000256" key="5">
    <source>
        <dbReference type="ARBA" id="ARBA00022989"/>
    </source>
</evidence>
<dbReference type="Proteomes" id="UP001165679">
    <property type="component" value="Unassembled WGS sequence"/>
</dbReference>
<keyword evidence="4 7" id="KW-0812">Transmembrane</keyword>
<evidence type="ECO:0000256" key="3">
    <source>
        <dbReference type="ARBA" id="ARBA00022475"/>
    </source>
</evidence>
<gene>
    <name evidence="8" type="ORF">OL599_04595</name>
</gene>
<dbReference type="AlphaFoldDB" id="A0AA41YL11"/>
<dbReference type="RefSeq" id="WP_264712466.1">
    <property type="nucleotide sequence ID" value="NZ_JAPDNT010000002.1"/>
</dbReference>
<dbReference type="Pfam" id="PF03994">
    <property type="entry name" value="DUF350"/>
    <property type="match status" value="1"/>
</dbReference>
<comment type="caution">
    <text evidence="8">The sequence shown here is derived from an EMBL/GenBank/DDBJ whole genome shotgun (WGS) entry which is preliminary data.</text>
</comment>
<feature type="transmembrane region" description="Helical" evidence="7">
    <location>
        <begin position="7"/>
        <end position="24"/>
    </location>
</feature>
<keyword evidence="6 7" id="KW-0472">Membrane</keyword>
<sequence>MTSLAKLPAFLGYFGGSLVLYTWITPVDEWRLIRDGNTAAALAGGDKATATVLAAGSVVLGLLDVACLT</sequence>
<accession>A0AA41YL11</accession>
<protein>
    <submittedName>
        <fullName evidence="8">DUF350 domain-containing protein</fullName>
    </submittedName>
</protein>
<organism evidence="8 9">
    <name type="scientific">Limobrevibacterium gyesilva</name>
    <dbReference type="NCBI Taxonomy" id="2991712"/>
    <lineage>
        <taxon>Bacteria</taxon>
        <taxon>Pseudomonadati</taxon>
        <taxon>Pseudomonadota</taxon>
        <taxon>Alphaproteobacteria</taxon>
        <taxon>Acetobacterales</taxon>
        <taxon>Acetobacteraceae</taxon>
        <taxon>Limobrevibacterium</taxon>
    </lineage>
</organism>